<evidence type="ECO:0000259" key="9">
    <source>
        <dbReference type="Pfam" id="PF02224"/>
    </source>
</evidence>
<comment type="catalytic activity">
    <reaction evidence="6 8">
        <text>dCMP + ATP = dCDP + ADP</text>
        <dbReference type="Rhea" id="RHEA:25094"/>
        <dbReference type="ChEBI" id="CHEBI:30616"/>
        <dbReference type="ChEBI" id="CHEBI:57566"/>
        <dbReference type="ChEBI" id="CHEBI:58593"/>
        <dbReference type="ChEBI" id="CHEBI:456216"/>
        <dbReference type="EC" id="2.7.4.25"/>
    </reaction>
</comment>
<feature type="binding site" evidence="8">
    <location>
        <begin position="16"/>
        <end position="24"/>
    </location>
    <ligand>
        <name>ATP</name>
        <dbReference type="ChEBI" id="CHEBI:30616"/>
    </ligand>
</feature>
<comment type="caution">
    <text evidence="10">The sequence shown here is derived from an EMBL/GenBank/DDBJ whole genome shotgun (WGS) entry which is preliminary data.</text>
</comment>
<sequence>MSAQVREKGVVVAIDGPSGAGKSTITKLLAARLGYINIDTGAMFRSVALMAKRRHIDPDDDVSLAELCRALDISFLRNGEGYRVIVDGEDVSRAIRTEEISLLTSRISARKPVRAALLELQRRMGAQGGVILEGRDIGTVVFPDAEVKFFLSASAEERGRRRYLELVARGENVTLEETVAKVVRRDKQDAEREHAPLRCADDALSIDSTALSIEEVLQIMEATVRERVSRQEVVGH</sequence>
<dbReference type="CDD" id="cd02020">
    <property type="entry name" value="CMPK"/>
    <property type="match status" value="1"/>
</dbReference>
<keyword evidence="2 8" id="KW-0808">Transferase</keyword>
<reference evidence="10" key="1">
    <citation type="submission" date="2020-12" db="EMBL/GenBank/DDBJ databases">
        <title>Geomonas sp. Red875, isolated from river sediment.</title>
        <authorList>
            <person name="Xu Z."/>
            <person name="Zhang Z."/>
            <person name="Masuda Y."/>
            <person name="Itoh H."/>
            <person name="Senoo K."/>
        </authorList>
    </citation>
    <scope>NUCLEOTIDE SEQUENCE</scope>
    <source>
        <strain evidence="10">Red875</strain>
    </source>
</reference>
<accession>A0A8J7SC65</accession>
<name>A0A8J7SC65_9BACT</name>
<dbReference type="Gene3D" id="3.40.50.300">
    <property type="entry name" value="P-loop containing nucleotide triphosphate hydrolases"/>
    <property type="match status" value="1"/>
</dbReference>
<dbReference type="PANTHER" id="PTHR21299:SF2">
    <property type="entry name" value="CYTIDYLATE KINASE"/>
    <property type="match status" value="1"/>
</dbReference>
<keyword evidence="3 8" id="KW-0547">Nucleotide-binding</keyword>
<evidence type="ECO:0000313" key="11">
    <source>
        <dbReference type="Proteomes" id="UP000636888"/>
    </source>
</evidence>
<dbReference type="EC" id="2.7.4.25" evidence="8"/>
<evidence type="ECO:0000313" key="10">
    <source>
        <dbReference type="EMBL" id="MBJ6726869.1"/>
    </source>
</evidence>
<comment type="subcellular location">
    <subcellularLocation>
        <location evidence="8">Cytoplasm</location>
    </subcellularLocation>
</comment>
<dbReference type="InterPro" id="IPR003136">
    <property type="entry name" value="Cytidylate_kin"/>
</dbReference>
<dbReference type="InterPro" id="IPR011994">
    <property type="entry name" value="Cytidylate_kinase_dom"/>
</dbReference>
<dbReference type="AlphaFoldDB" id="A0A8J7SC65"/>
<keyword evidence="11" id="KW-1185">Reference proteome</keyword>
<evidence type="ECO:0000256" key="3">
    <source>
        <dbReference type="ARBA" id="ARBA00022741"/>
    </source>
</evidence>
<feature type="domain" description="Cytidylate kinase" evidence="9">
    <location>
        <begin position="12"/>
        <end position="223"/>
    </location>
</feature>
<dbReference type="InterPro" id="IPR027417">
    <property type="entry name" value="P-loop_NTPase"/>
</dbReference>
<gene>
    <name evidence="8" type="primary">cmk</name>
    <name evidence="10" type="ORF">JFN93_19340</name>
</gene>
<evidence type="ECO:0000256" key="7">
    <source>
        <dbReference type="ARBA" id="ARBA00048478"/>
    </source>
</evidence>
<dbReference type="Pfam" id="PF02224">
    <property type="entry name" value="Cytidylate_kin"/>
    <property type="match status" value="1"/>
</dbReference>
<proteinExistence type="inferred from homology"/>
<keyword evidence="5 8" id="KW-0067">ATP-binding</keyword>
<keyword evidence="8" id="KW-0963">Cytoplasm</keyword>
<evidence type="ECO:0000256" key="5">
    <source>
        <dbReference type="ARBA" id="ARBA00022840"/>
    </source>
</evidence>
<dbReference type="Proteomes" id="UP000636888">
    <property type="component" value="Unassembled WGS sequence"/>
</dbReference>
<evidence type="ECO:0000256" key="1">
    <source>
        <dbReference type="ARBA" id="ARBA00009427"/>
    </source>
</evidence>
<protein>
    <recommendedName>
        <fullName evidence="8">Cytidylate kinase</fullName>
        <shortName evidence="8">CK</shortName>
        <ecNumber evidence="8">2.7.4.25</ecNumber>
    </recommendedName>
    <alternativeName>
        <fullName evidence="8">Cytidine monophosphate kinase</fullName>
        <shortName evidence="8">CMP kinase</shortName>
    </alternativeName>
</protein>
<dbReference type="RefSeq" id="WP_199385786.1">
    <property type="nucleotide sequence ID" value="NZ_JAEMHM010000018.1"/>
</dbReference>
<dbReference type="GO" id="GO:0006220">
    <property type="term" value="P:pyrimidine nucleotide metabolic process"/>
    <property type="evidence" value="ECO:0007669"/>
    <property type="project" value="UniProtKB-UniRule"/>
</dbReference>
<dbReference type="SUPFAM" id="SSF52540">
    <property type="entry name" value="P-loop containing nucleoside triphosphate hydrolases"/>
    <property type="match status" value="1"/>
</dbReference>
<evidence type="ECO:0000256" key="2">
    <source>
        <dbReference type="ARBA" id="ARBA00022679"/>
    </source>
</evidence>
<dbReference type="EMBL" id="JAEMHM010000018">
    <property type="protein sequence ID" value="MBJ6726869.1"/>
    <property type="molecule type" value="Genomic_DNA"/>
</dbReference>
<dbReference type="PANTHER" id="PTHR21299">
    <property type="entry name" value="CYTIDYLATE KINASE/PANTOATE-BETA-ALANINE LIGASE"/>
    <property type="match status" value="1"/>
</dbReference>
<evidence type="ECO:0000256" key="8">
    <source>
        <dbReference type="HAMAP-Rule" id="MF_00238"/>
    </source>
</evidence>
<comment type="similarity">
    <text evidence="1 8">Belongs to the cytidylate kinase family. Type 1 subfamily.</text>
</comment>
<dbReference type="GO" id="GO:0015949">
    <property type="term" value="P:nucleobase-containing small molecule interconversion"/>
    <property type="evidence" value="ECO:0007669"/>
    <property type="project" value="TreeGrafter"/>
</dbReference>
<dbReference type="HAMAP" id="MF_00238">
    <property type="entry name" value="Cytidyl_kinase_type1"/>
    <property type="match status" value="1"/>
</dbReference>
<dbReference type="GO" id="GO:0036431">
    <property type="term" value="F:dCMP kinase activity"/>
    <property type="evidence" value="ECO:0007669"/>
    <property type="project" value="InterPro"/>
</dbReference>
<comment type="catalytic activity">
    <reaction evidence="7 8">
        <text>CMP + ATP = CDP + ADP</text>
        <dbReference type="Rhea" id="RHEA:11600"/>
        <dbReference type="ChEBI" id="CHEBI:30616"/>
        <dbReference type="ChEBI" id="CHEBI:58069"/>
        <dbReference type="ChEBI" id="CHEBI:60377"/>
        <dbReference type="ChEBI" id="CHEBI:456216"/>
        <dbReference type="EC" id="2.7.4.25"/>
    </reaction>
</comment>
<evidence type="ECO:0000256" key="6">
    <source>
        <dbReference type="ARBA" id="ARBA00047615"/>
    </source>
</evidence>
<keyword evidence="4 8" id="KW-0418">Kinase</keyword>
<evidence type="ECO:0000256" key="4">
    <source>
        <dbReference type="ARBA" id="ARBA00022777"/>
    </source>
</evidence>
<dbReference type="GO" id="GO:0005524">
    <property type="term" value="F:ATP binding"/>
    <property type="evidence" value="ECO:0007669"/>
    <property type="project" value="UniProtKB-UniRule"/>
</dbReference>
<dbReference type="GO" id="GO:0005829">
    <property type="term" value="C:cytosol"/>
    <property type="evidence" value="ECO:0007669"/>
    <property type="project" value="TreeGrafter"/>
</dbReference>
<organism evidence="10 11">
    <name type="scientific">Geomesophilobacter sediminis</name>
    <dbReference type="NCBI Taxonomy" id="2798584"/>
    <lineage>
        <taxon>Bacteria</taxon>
        <taxon>Pseudomonadati</taxon>
        <taxon>Thermodesulfobacteriota</taxon>
        <taxon>Desulfuromonadia</taxon>
        <taxon>Geobacterales</taxon>
        <taxon>Geobacteraceae</taxon>
        <taxon>Geomesophilobacter</taxon>
    </lineage>
</organism>
<dbReference type="NCBIfam" id="TIGR00017">
    <property type="entry name" value="cmk"/>
    <property type="match status" value="1"/>
</dbReference>